<keyword evidence="3" id="KW-1185">Reference proteome</keyword>
<comment type="caution">
    <text evidence="2">The sequence shown here is derived from an EMBL/GenBank/DDBJ whole genome shotgun (WGS) entry which is preliminary data.</text>
</comment>
<evidence type="ECO:0000313" key="3">
    <source>
        <dbReference type="Proteomes" id="UP001148018"/>
    </source>
</evidence>
<dbReference type="Proteomes" id="UP001148018">
    <property type="component" value="Unassembled WGS sequence"/>
</dbReference>
<feature type="compositionally biased region" description="Polar residues" evidence="1">
    <location>
        <begin position="151"/>
        <end position="163"/>
    </location>
</feature>
<dbReference type="EMBL" id="JANIIK010003219">
    <property type="protein sequence ID" value="KAJ3581246.1"/>
    <property type="molecule type" value="Genomic_DNA"/>
</dbReference>
<dbReference type="OrthoDB" id="8903581at2759"/>
<name>A0A9Q0I2J7_9TELE</name>
<dbReference type="AlphaFoldDB" id="A0A9Q0I2J7"/>
<dbReference type="PANTHER" id="PTHR47266">
    <property type="entry name" value="ENDONUCLEASE-RELATED"/>
    <property type="match status" value="1"/>
</dbReference>
<organism evidence="2 3">
    <name type="scientific">Muraenolepis orangiensis</name>
    <name type="common">Patagonian moray cod</name>
    <dbReference type="NCBI Taxonomy" id="630683"/>
    <lineage>
        <taxon>Eukaryota</taxon>
        <taxon>Metazoa</taxon>
        <taxon>Chordata</taxon>
        <taxon>Craniata</taxon>
        <taxon>Vertebrata</taxon>
        <taxon>Euteleostomi</taxon>
        <taxon>Actinopterygii</taxon>
        <taxon>Neopterygii</taxon>
        <taxon>Teleostei</taxon>
        <taxon>Neoteleostei</taxon>
        <taxon>Acanthomorphata</taxon>
        <taxon>Zeiogadaria</taxon>
        <taxon>Gadariae</taxon>
        <taxon>Gadiformes</taxon>
        <taxon>Muraenolepidoidei</taxon>
        <taxon>Muraenolepididae</taxon>
        <taxon>Muraenolepis</taxon>
    </lineage>
</organism>
<protein>
    <submittedName>
        <fullName evidence="2">Uncharacterized protein</fullName>
    </submittedName>
</protein>
<gene>
    <name evidence="2" type="ORF">NHX12_016867</name>
</gene>
<evidence type="ECO:0000313" key="2">
    <source>
        <dbReference type="EMBL" id="KAJ3581246.1"/>
    </source>
</evidence>
<accession>A0A9Q0I2J7</accession>
<dbReference type="InterPro" id="IPR052160">
    <property type="entry name" value="Gypsy_RT_Integrase-like"/>
</dbReference>
<proteinExistence type="predicted"/>
<feature type="region of interest" description="Disordered" evidence="1">
    <location>
        <begin position="79"/>
        <end position="163"/>
    </location>
</feature>
<reference evidence="2" key="1">
    <citation type="submission" date="2022-07" db="EMBL/GenBank/DDBJ databases">
        <title>Chromosome-level genome of Muraenolepis orangiensis.</title>
        <authorList>
            <person name="Kim J."/>
        </authorList>
    </citation>
    <scope>NUCLEOTIDE SEQUENCE</scope>
    <source>
        <strain evidence="2">KU_S4_2022</strain>
        <tissue evidence="2">Muscle</tissue>
    </source>
</reference>
<sequence>MKDDVSLWCRTCPSCAAKARLKKTPRAAMGTVRVGAPMERIAVDLMGPLNETERHNCYILVVQDYFNNSWVFRDTDAWAPAEVPPPQPDLSSSDAVIGPLHLWDPPSDAEDSAVEALEVPGSSPPATPCSSWLHDRLPQTQRPPRSPTDFHPSTETPATPQSS</sequence>
<evidence type="ECO:0000256" key="1">
    <source>
        <dbReference type="SAM" id="MobiDB-lite"/>
    </source>
</evidence>